<name>A0A261VBI3_9BORD</name>
<keyword evidence="2" id="KW-0732">Signal</keyword>
<dbReference type="PANTHER" id="PTHR42928">
    <property type="entry name" value="TRICARBOXYLATE-BINDING PROTEIN"/>
    <property type="match status" value="1"/>
</dbReference>
<evidence type="ECO:0008006" key="5">
    <source>
        <dbReference type="Google" id="ProtNLM"/>
    </source>
</evidence>
<proteinExistence type="inferred from homology"/>
<feature type="chain" id="PRO_5012153211" description="ABC transporter substrate-binding protein" evidence="2">
    <location>
        <begin position="30"/>
        <end position="321"/>
    </location>
</feature>
<dbReference type="OrthoDB" id="8893393at2"/>
<evidence type="ECO:0000313" key="3">
    <source>
        <dbReference type="EMBL" id="OZI70912.1"/>
    </source>
</evidence>
<dbReference type="Pfam" id="PF03401">
    <property type="entry name" value="TctC"/>
    <property type="match status" value="1"/>
</dbReference>
<accession>A0A261VBI3</accession>
<organism evidence="3 4">
    <name type="scientific">Bordetella genomosp. 12</name>
    <dbReference type="NCBI Taxonomy" id="463035"/>
    <lineage>
        <taxon>Bacteria</taxon>
        <taxon>Pseudomonadati</taxon>
        <taxon>Pseudomonadota</taxon>
        <taxon>Betaproteobacteria</taxon>
        <taxon>Burkholderiales</taxon>
        <taxon>Alcaligenaceae</taxon>
        <taxon>Bordetella</taxon>
    </lineage>
</organism>
<feature type="signal peptide" evidence="2">
    <location>
        <begin position="1"/>
        <end position="29"/>
    </location>
</feature>
<dbReference type="Gene3D" id="3.40.190.10">
    <property type="entry name" value="Periplasmic binding protein-like II"/>
    <property type="match status" value="1"/>
</dbReference>
<gene>
    <name evidence="3" type="ORF">CAL22_13510</name>
</gene>
<evidence type="ECO:0000256" key="1">
    <source>
        <dbReference type="ARBA" id="ARBA00006987"/>
    </source>
</evidence>
<dbReference type="EMBL" id="NEVU01000003">
    <property type="protein sequence ID" value="OZI70912.1"/>
    <property type="molecule type" value="Genomic_DNA"/>
</dbReference>
<comment type="similarity">
    <text evidence="1">Belongs to the UPF0065 (bug) family.</text>
</comment>
<dbReference type="Proteomes" id="UP000216429">
    <property type="component" value="Unassembled WGS sequence"/>
</dbReference>
<dbReference type="InterPro" id="IPR042100">
    <property type="entry name" value="Bug_dom1"/>
</dbReference>
<comment type="caution">
    <text evidence="3">The sequence shown here is derived from an EMBL/GenBank/DDBJ whole genome shotgun (WGS) entry which is preliminary data.</text>
</comment>
<reference evidence="4" key="1">
    <citation type="submission" date="2017-05" db="EMBL/GenBank/DDBJ databases">
        <title>Complete and WGS of Bordetella genogroups.</title>
        <authorList>
            <person name="Spilker T."/>
            <person name="Lipuma J."/>
        </authorList>
    </citation>
    <scope>NUCLEOTIDE SEQUENCE [LARGE SCALE GENOMIC DNA]</scope>
    <source>
        <strain evidence="4">AU6712</strain>
    </source>
</reference>
<sequence length="321" mass="34352">MIAVKNLASLGRKCVVALGGVLLAAAATAQTTAIVVPGGAGGTPDILARQIAQAISKSTGRNVIVENKPGAGGSIGGRFVTRAAPDGSTFLMTSSGITGTASHIYPDYHPLEKLDHISILVDVPFVVVARNDFPTKTPQEFLDYVRQHPKKVTWSNAGTGTHGHLTQILLQRATGLQFEVIPYKGSMPALNDLMGGRIDAALDNVATYKAHIEAGKVKPIFVTSKQRVPSLPDVPTARELGIDFDNVAWYALAAPKGTSPKLYADIKRALDENFNVPEIRKQYADMGISLVISSQEEAERRARADTETFGKLIKELDLSNQ</sequence>
<dbReference type="InterPro" id="IPR005064">
    <property type="entry name" value="BUG"/>
</dbReference>
<keyword evidence="4" id="KW-1185">Reference proteome</keyword>
<evidence type="ECO:0000313" key="4">
    <source>
        <dbReference type="Proteomes" id="UP000216429"/>
    </source>
</evidence>
<evidence type="ECO:0000256" key="2">
    <source>
        <dbReference type="SAM" id="SignalP"/>
    </source>
</evidence>
<dbReference type="PANTHER" id="PTHR42928:SF5">
    <property type="entry name" value="BLR1237 PROTEIN"/>
    <property type="match status" value="1"/>
</dbReference>
<protein>
    <recommendedName>
        <fullName evidence="5">ABC transporter substrate-binding protein</fullName>
    </recommendedName>
</protein>
<dbReference type="CDD" id="cd07012">
    <property type="entry name" value="PBP2_Bug_TTT"/>
    <property type="match status" value="1"/>
</dbReference>
<dbReference type="PIRSF" id="PIRSF017082">
    <property type="entry name" value="YflP"/>
    <property type="match status" value="1"/>
</dbReference>
<dbReference type="SUPFAM" id="SSF53850">
    <property type="entry name" value="Periplasmic binding protein-like II"/>
    <property type="match status" value="1"/>
</dbReference>
<dbReference type="RefSeq" id="WP_094814094.1">
    <property type="nucleotide sequence ID" value="NZ_NEVU01000003.1"/>
</dbReference>
<dbReference type="Gene3D" id="3.40.190.150">
    <property type="entry name" value="Bordetella uptake gene, domain 1"/>
    <property type="match status" value="1"/>
</dbReference>
<dbReference type="AlphaFoldDB" id="A0A261VBI3"/>